<evidence type="ECO:0000313" key="8">
    <source>
        <dbReference type="Proteomes" id="UP000037046"/>
    </source>
</evidence>
<proteinExistence type="predicted"/>
<comment type="caution">
    <text evidence="7">The sequence shown here is derived from an EMBL/GenBank/DDBJ whole genome shotgun (WGS) entry which is preliminary data.</text>
</comment>
<evidence type="ECO:0000256" key="5">
    <source>
        <dbReference type="SAM" id="Phobius"/>
    </source>
</evidence>
<keyword evidence="4 5" id="KW-0472">Membrane</keyword>
<dbReference type="GO" id="GO:0016020">
    <property type="term" value="C:membrane"/>
    <property type="evidence" value="ECO:0007669"/>
    <property type="project" value="UniProtKB-SubCell"/>
</dbReference>
<evidence type="ECO:0000313" key="7">
    <source>
        <dbReference type="EMBL" id="KNX40022.1"/>
    </source>
</evidence>
<feature type="transmembrane region" description="Helical" evidence="5">
    <location>
        <begin position="12"/>
        <end position="35"/>
    </location>
</feature>
<dbReference type="Proteomes" id="UP000037046">
    <property type="component" value="Unassembled WGS sequence"/>
</dbReference>
<keyword evidence="3 5" id="KW-1133">Transmembrane helix</keyword>
<dbReference type="Pfam" id="PF00924">
    <property type="entry name" value="MS_channel_2nd"/>
    <property type="match status" value="1"/>
</dbReference>
<evidence type="ECO:0000259" key="6">
    <source>
        <dbReference type="Pfam" id="PF00924"/>
    </source>
</evidence>
<dbReference type="Gene3D" id="2.30.30.60">
    <property type="match status" value="1"/>
</dbReference>
<dbReference type="AlphaFoldDB" id="A0A0L6CQK2"/>
<comment type="subcellular location">
    <subcellularLocation>
        <location evidence="1">Membrane</location>
    </subcellularLocation>
</comment>
<organism evidence="7 8">
    <name type="scientific">Roseovarius tolerans</name>
    <dbReference type="NCBI Taxonomy" id="74031"/>
    <lineage>
        <taxon>Bacteria</taxon>
        <taxon>Pseudomonadati</taxon>
        <taxon>Pseudomonadota</taxon>
        <taxon>Alphaproteobacteria</taxon>
        <taxon>Rhodobacterales</taxon>
        <taxon>Roseobacteraceae</taxon>
        <taxon>Roseovarius</taxon>
    </lineage>
</organism>
<evidence type="ECO:0000256" key="2">
    <source>
        <dbReference type="ARBA" id="ARBA00022692"/>
    </source>
</evidence>
<dbReference type="GO" id="GO:0008381">
    <property type="term" value="F:mechanosensitive monoatomic ion channel activity"/>
    <property type="evidence" value="ECO:0007669"/>
    <property type="project" value="UniProtKB-ARBA"/>
</dbReference>
<dbReference type="InterPro" id="IPR006685">
    <property type="entry name" value="MscS_channel_2nd"/>
</dbReference>
<evidence type="ECO:0000256" key="4">
    <source>
        <dbReference type="ARBA" id="ARBA00023136"/>
    </source>
</evidence>
<gene>
    <name evidence="7" type="ORF">ROTO_34290</name>
</gene>
<reference evidence="8" key="1">
    <citation type="submission" date="2015-07" db="EMBL/GenBank/DDBJ databases">
        <title>Draft Genome Sequence of Roseovarius tolerans EL-164, a producer of N-Acylated Alanine Methyl Esters (NAMEs).</title>
        <authorList>
            <person name="Voget S."/>
            <person name="Bruns H."/>
            <person name="Wagner-Doebler I."/>
            <person name="Schulz S."/>
            <person name="Daniel R."/>
        </authorList>
    </citation>
    <scope>NUCLEOTIDE SEQUENCE [LARGE SCALE GENOMIC DNA]</scope>
    <source>
        <strain evidence="8">EL-164</strain>
    </source>
</reference>
<dbReference type="InterPro" id="IPR010920">
    <property type="entry name" value="LSM_dom_sf"/>
</dbReference>
<sequence>MLDALDLQHLPFNLALLPHLDLLASLLLFVVLWIARKIVVGVIRARAEVPSHDQRRLLASSRNVFLFLLLVGLVLIWAPQLRTFALSLTAVAVAIVVATKELILCLSGSVLRATSRAFSVGDWIEIGDIRGEVTDHTLLATTLQEFGSGPHAYMPTGRNVVLPNSMLLTTPLRNHTTLREHTYHSFAITLDKSPEIAPALKKAQEIVQHHYAPLFERARQENAAVEHRTRTNLPDPDPVVRFRTSDLGKLRVEVTVFCPSQSADTIESEITSDILASFQSMEADRINEDKPEKKNAEVG</sequence>
<evidence type="ECO:0000256" key="3">
    <source>
        <dbReference type="ARBA" id="ARBA00022989"/>
    </source>
</evidence>
<keyword evidence="2 5" id="KW-0812">Transmembrane</keyword>
<protein>
    <submittedName>
        <fullName evidence="7">Mechanosensitive ion channel</fullName>
    </submittedName>
</protein>
<dbReference type="PANTHER" id="PTHR30566:SF27">
    <property type="entry name" value="MECHANOSENSITIVE ION CHANNEL PROTEIN"/>
    <property type="match status" value="1"/>
</dbReference>
<name>A0A0L6CQK2_9RHOB</name>
<dbReference type="SUPFAM" id="SSF50182">
    <property type="entry name" value="Sm-like ribonucleoproteins"/>
    <property type="match status" value="1"/>
</dbReference>
<dbReference type="PANTHER" id="PTHR30566">
    <property type="entry name" value="YNAI-RELATED MECHANOSENSITIVE ION CHANNEL"/>
    <property type="match status" value="1"/>
</dbReference>
<evidence type="ECO:0000256" key="1">
    <source>
        <dbReference type="ARBA" id="ARBA00004370"/>
    </source>
</evidence>
<accession>A0A0L6CQK2</accession>
<keyword evidence="8" id="KW-1185">Reference proteome</keyword>
<dbReference type="PATRIC" id="fig|74031.6.peg.3514"/>
<feature type="domain" description="Mechanosensitive ion channel MscS" evidence="6">
    <location>
        <begin position="108"/>
        <end position="176"/>
    </location>
</feature>
<dbReference type="EMBL" id="LGVV01000075">
    <property type="protein sequence ID" value="KNX40022.1"/>
    <property type="molecule type" value="Genomic_DNA"/>
</dbReference>
<dbReference type="InterPro" id="IPR023408">
    <property type="entry name" value="MscS_beta-dom_sf"/>
</dbReference>
<feature type="transmembrane region" description="Helical" evidence="5">
    <location>
        <begin position="56"/>
        <end position="78"/>
    </location>
</feature>
<dbReference type="OrthoDB" id="9775421at2"/>
<feature type="transmembrane region" description="Helical" evidence="5">
    <location>
        <begin position="84"/>
        <end position="106"/>
    </location>
</feature>
<dbReference type="RefSeq" id="WP_050664259.1">
    <property type="nucleotide sequence ID" value="NZ_CP118494.1"/>
</dbReference>